<evidence type="ECO:0000313" key="1">
    <source>
        <dbReference type="EMBL" id="MXU93877.1"/>
    </source>
</evidence>
<dbReference type="AlphaFoldDB" id="A0A6B0UVL9"/>
<dbReference type="EMBL" id="GIFC01011794">
    <property type="protein sequence ID" value="MXU93877.1"/>
    <property type="molecule type" value="Transcribed_RNA"/>
</dbReference>
<proteinExistence type="predicted"/>
<name>A0A6B0UVL9_IXORI</name>
<organism evidence="1">
    <name type="scientific">Ixodes ricinus</name>
    <name type="common">Common tick</name>
    <name type="synonym">Acarus ricinus</name>
    <dbReference type="NCBI Taxonomy" id="34613"/>
    <lineage>
        <taxon>Eukaryota</taxon>
        <taxon>Metazoa</taxon>
        <taxon>Ecdysozoa</taxon>
        <taxon>Arthropoda</taxon>
        <taxon>Chelicerata</taxon>
        <taxon>Arachnida</taxon>
        <taxon>Acari</taxon>
        <taxon>Parasitiformes</taxon>
        <taxon>Ixodida</taxon>
        <taxon>Ixodoidea</taxon>
        <taxon>Ixodidae</taxon>
        <taxon>Ixodinae</taxon>
        <taxon>Ixodes</taxon>
    </lineage>
</organism>
<sequence>MGHWSVGPSRTRRKCRSVWSSSGFWLRTLGAAAHLSRASASPERVAAAVKAKKESAGGTPRSRRRCSSCRATPTRCRAFSSCVSEKDGQPGLLARRSTRLSTPSMTSHWSRLTTVAKGRANSGGQGGGQQGSRPACFLRRSWASSARDCSSLV</sequence>
<protein>
    <submittedName>
        <fullName evidence="1">Putative secreted protein</fullName>
    </submittedName>
</protein>
<accession>A0A6B0UVL9</accession>
<reference evidence="1" key="1">
    <citation type="submission" date="2019-12" db="EMBL/GenBank/DDBJ databases">
        <title>An insight into the sialome of adult female Ixodes ricinus ticks feeding for 6 days.</title>
        <authorList>
            <person name="Perner J."/>
            <person name="Ribeiro J.M.C."/>
        </authorList>
    </citation>
    <scope>NUCLEOTIDE SEQUENCE</scope>
    <source>
        <strain evidence="1">Semi-engorged</strain>
        <tissue evidence="1">Salivary glands</tissue>
    </source>
</reference>